<evidence type="ECO:0000313" key="1">
    <source>
        <dbReference type="EMBL" id="CAE0460107.1"/>
    </source>
</evidence>
<dbReference type="EMBL" id="HBIO01006720">
    <property type="protein sequence ID" value="CAE0460108.1"/>
    <property type="molecule type" value="Transcribed_RNA"/>
</dbReference>
<evidence type="ECO:0000313" key="3">
    <source>
        <dbReference type="EMBL" id="CAE0460109.1"/>
    </source>
</evidence>
<reference evidence="4" key="1">
    <citation type="submission" date="2021-01" db="EMBL/GenBank/DDBJ databases">
        <authorList>
            <person name="Corre E."/>
            <person name="Pelletier E."/>
            <person name="Niang G."/>
            <person name="Scheremetjew M."/>
            <person name="Finn R."/>
            <person name="Kale V."/>
            <person name="Holt S."/>
            <person name="Cochrane G."/>
            <person name="Meng A."/>
            <person name="Brown T."/>
            <person name="Cohen L."/>
        </authorList>
    </citation>
    <scope>NUCLEOTIDE SEQUENCE</scope>
    <source>
        <strain evidence="4">MM31A-1</strain>
    </source>
</reference>
<dbReference type="EMBL" id="HBIO01006721">
    <property type="protein sequence ID" value="CAE0460109.1"/>
    <property type="molecule type" value="Transcribed_RNA"/>
</dbReference>
<proteinExistence type="predicted"/>
<sequence length="134" mass="14170">MSAKEEKTSAPVATKESEVTSSFALPKIELKSTIKTAVSKTNEVLSIMEVQKDMTSSMVGSRIRPLAFQAKQVAQKAVIIYESRQHYAPQIIAGSAATIGLLVSVRRGKVPGALMGTVGGVGAYAAVYGQPPKF</sequence>
<dbReference type="EMBL" id="HBIO01006722">
    <property type="protein sequence ID" value="CAE0460110.1"/>
    <property type="molecule type" value="Transcribed_RNA"/>
</dbReference>
<gene>
    <name evidence="1" type="ORF">CDEB00056_LOCUS4948</name>
    <name evidence="2" type="ORF">CDEB00056_LOCUS4949</name>
    <name evidence="3" type="ORF">CDEB00056_LOCUS4950</name>
    <name evidence="4" type="ORF">CDEB00056_LOCUS4951</name>
</gene>
<evidence type="ECO:0000313" key="4">
    <source>
        <dbReference type="EMBL" id="CAE0460110.1"/>
    </source>
</evidence>
<evidence type="ECO:0000313" key="2">
    <source>
        <dbReference type="EMBL" id="CAE0460108.1"/>
    </source>
</evidence>
<dbReference type="AlphaFoldDB" id="A0A6S8SS80"/>
<accession>A0A6S8SS80</accession>
<protein>
    <recommendedName>
        <fullName evidence="5">MICOS complex subunit</fullName>
    </recommendedName>
</protein>
<dbReference type="EMBL" id="HBIO01006719">
    <property type="protein sequence ID" value="CAE0460107.1"/>
    <property type="molecule type" value="Transcribed_RNA"/>
</dbReference>
<organism evidence="4">
    <name type="scientific">Chaetoceros debilis</name>
    <dbReference type="NCBI Taxonomy" id="122233"/>
    <lineage>
        <taxon>Eukaryota</taxon>
        <taxon>Sar</taxon>
        <taxon>Stramenopiles</taxon>
        <taxon>Ochrophyta</taxon>
        <taxon>Bacillariophyta</taxon>
        <taxon>Coscinodiscophyceae</taxon>
        <taxon>Chaetocerotophycidae</taxon>
        <taxon>Chaetocerotales</taxon>
        <taxon>Chaetocerotaceae</taxon>
        <taxon>Chaetoceros</taxon>
    </lineage>
</organism>
<name>A0A6S8SS80_9STRA</name>
<evidence type="ECO:0008006" key="5">
    <source>
        <dbReference type="Google" id="ProtNLM"/>
    </source>
</evidence>